<protein>
    <submittedName>
        <fullName evidence="2">Uncharacterized protein</fullName>
    </submittedName>
</protein>
<keyword evidence="1" id="KW-0812">Transmembrane</keyword>
<keyword evidence="1" id="KW-0472">Membrane</keyword>
<accession>A0ABN0RLB6</accession>
<keyword evidence="3" id="KW-1185">Reference proteome</keyword>
<reference evidence="2 3" key="1">
    <citation type="journal article" date="2014" name="Genome Announc.">
        <title>Draft Genome Sequence of the Carrageenan-Degrading Bacterium Cellulophaga sp. Strain KL-A, Isolated from Decaying Marine Algae.</title>
        <authorList>
            <person name="Shan D."/>
            <person name="Ying J."/>
            <person name="Li X."/>
            <person name="Gao Z."/>
            <person name="Wei G."/>
            <person name="Shao Z."/>
        </authorList>
    </citation>
    <scope>NUCLEOTIDE SEQUENCE [LARGE SCALE GENOMIC DNA]</scope>
    <source>
        <strain evidence="2 3">KL-A</strain>
    </source>
</reference>
<comment type="caution">
    <text evidence="2">The sequence shown here is derived from an EMBL/GenBank/DDBJ whole genome shotgun (WGS) entry which is preliminary data.</text>
</comment>
<proteinExistence type="predicted"/>
<dbReference type="EMBL" id="ARZX01000019">
    <property type="protein sequence ID" value="EWH12679.1"/>
    <property type="molecule type" value="Genomic_DNA"/>
</dbReference>
<organism evidence="2 3">
    <name type="scientific">Cellulophaga geojensis KL-A</name>
    <dbReference type="NCBI Taxonomy" id="1328323"/>
    <lineage>
        <taxon>Bacteria</taxon>
        <taxon>Pseudomonadati</taxon>
        <taxon>Bacteroidota</taxon>
        <taxon>Flavobacteriia</taxon>
        <taxon>Flavobacteriales</taxon>
        <taxon>Flavobacteriaceae</taxon>
        <taxon>Cellulophaga</taxon>
    </lineage>
</organism>
<evidence type="ECO:0000313" key="2">
    <source>
        <dbReference type="EMBL" id="EWH12679.1"/>
    </source>
</evidence>
<feature type="transmembrane region" description="Helical" evidence="1">
    <location>
        <begin position="10"/>
        <end position="27"/>
    </location>
</feature>
<evidence type="ECO:0000313" key="3">
    <source>
        <dbReference type="Proteomes" id="UP000019275"/>
    </source>
</evidence>
<gene>
    <name evidence="2" type="ORF">KLA_13729</name>
</gene>
<keyword evidence="1" id="KW-1133">Transmembrane helix</keyword>
<evidence type="ECO:0000256" key="1">
    <source>
        <dbReference type="SAM" id="Phobius"/>
    </source>
</evidence>
<dbReference type="Proteomes" id="UP000019275">
    <property type="component" value="Unassembled WGS sequence"/>
</dbReference>
<feature type="transmembrane region" description="Helical" evidence="1">
    <location>
        <begin position="57"/>
        <end position="75"/>
    </location>
</feature>
<dbReference type="RefSeq" id="WP_034646414.1">
    <property type="nucleotide sequence ID" value="NZ_ARZX01000019.1"/>
</dbReference>
<sequence length="85" mass="10039">MKLSDKTEELLVNLLALGTTIFLYYIYDYWTPMEEFPSSWRAGLLEAILRYLHNNKFGVFLGKGTLLVLSSYYIYKIIRDFSKNK</sequence>
<name>A0ABN0RLB6_9FLAO</name>